<evidence type="ECO:0000256" key="5">
    <source>
        <dbReference type="ARBA" id="ARBA00022490"/>
    </source>
</evidence>
<dbReference type="Gene3D" id="3.40.50.150">
    <property type="entry name" value="Vaccinia Virus protein VP39"/>
    <property type="match status" value="1"/>
</dbReference>
<evidence type="ECO:0000256" key="10">
    <source>
        <dbReference type="ARBA" id="ARBA00031323"/>
    </source>
</evidence>
<dbReference type="RefSeq" id="WP_120698329.1">
    <property type="nucleotide sequence ID" value="NZ_RBDX01000020.1"/>
</dbReference>
<dbReference type="Pfam" id="PF01135">
    <property type="entry name" value="PCMT"/>
    <property type="match status" value="1"/>
</dbReference>
<name>A0A3A9W200_9ACTN</name>
<keyword evidence="14" id="KW-1185">Reference proteome</keyword>
<keyword evidence="6 12" id="KW-0489">Methyltransferase</keyword>
<evidence type="ECO:0000313" key="15">
    <source>
        <dbReference type="Proteomes" id="UP000275024"/>
    </source>
</evidence>
<comment type="caution">
    <text evidence="12">The sequence shown here is derived from an EMBL/GenBank/DDBJ whole genome shotgun (WGS) entry which is preliminary data.</text>
</comment>
<dbReference type="CDD" id="cd02440">
    <property type="entry name" value="AdoMet_MTases"/>
    <property type="match status" value="1"/>
</dbReference>
<evidence type="ECO:0000256" key="11">
    <source>
        <dbReference type="ARBA" id="ARBA00031350"/>
    </source>
</evidence>
<dbReference type="GO" id="GO:0004719">
    <property type="term" value="F:protein-L-isoaspartate (D-aspartate) O-methyltransferase activity"/>
    <property type="evidence" value="ECO:0007669"/>
    <property type="project" value="UniProtKB-EC"/>
</dbReference>
<dbReference type="GO" id="GO:0005737">
    <property type="term" value="C:cytoplasm"/>
    <property type="evidence" value="ECO:0007669"/>
    <property type="project" value="UniProtKB-SubCell"/>
</dbReference>
<dbReference type="InterPro" id="IPR000682">
    <property type="entry name" value="PCMT"/>
</dbReference>
<dbReference type="Proteomes" id="UP000268652">
    <property type="component" value="Unassembled WGS sequence"/>
</dbReference>
<evidence type="ECO:0000256" key="8">
    <source>
        <dbReference type="ARBA" id="ARBA00022691"/>
    </source>
</evidence>
<evidence type="ECO:0000256" key="2">
    <source>
        <dbReference type="ARBA" id="ARBA00005369"/>
    </source>
</evidence>
<dbReference type="AlphaFoldDB" id="A0A3A9W200"/>
<evidence type="ECO:0000256" key="7">
    <source>
        <dbReference type="ARBA" id="ARBA00022679"/>
    </source>
</evidence>
<gene>
    <name evidence="13" type="ORF">D7318_19120</name>
    <name evidence="12" type="ORF">D7319_22040</name>
</gene>
<dbReference type="PANTHER" id="PTHR11579">
    <property type="entry name" value="PROTEIN-L-ISOASPARTATE O-METHYLTRANSFERASE"/>
    <property type="match status" value="1"/>
</dbReference>
<keyword evidence="7 12" id="KW-0808">Transferase</keyword>
<evidence type="ECO:0000256" key="9">
    <source>
        <dbReference type="ARBA" id="ARBA00030757"/>
    </source>
</evidence>
<dbReference type="EMBL" id="RBDY01000014">
    <property type="protein sequence ID" value="RKN20268.1"/>
    <property type="molecule type" value="Genomic_DNA"/>
</dbReference>
<evidence type="ECO:0000256" key="3">
    <source>
        <dbReference type="ARBA" id="ARBA00011890"/>
    </source>
</evidence>
<dbReference type="Proteomes" id="UP000275024">
    <property type="component" value="Unassembled WGS sequence"/>
</dbReference>
<dbReference type="EMBL" id="RBDX01000020">
    <property type="protein sequence ID" value="RKN06473.1"/>
    <property type="molecule type" value="Genomic_DNA"/>
</dbReference>
<evidence type="ECO:0000313" key="14">
    <source>
        <dbReference type="Proteomes" id="UP000268652"/>
    </source>
</evidence>
<dbReference type="PANTHER" id="PTHR11579:SF0">
    <property type="entry name" value="PROTEIN-L-ISOASPARTATE(D-ASPARTATE) O-METHYLTRANSFERASE"/>
    <property type="match status" value="1"/>
</dbReference>
<proteinExistence type="inferred from homology"/>
<evidence type="ECO:0000313" key="12">
    <source>
        <dbReference type="EMBL" id="RKN06473.1"/>
    </source>
</evidence>
<dbReference type="EC" id="2.1.1.77" evidence="3"/>
<protein>
    <recommendedName>
        <fullName evidence="4">Protein-L-isoaspartate O-methyltransferase</fullName>
        <ecNumber evidence="3">2.1.1.77</ecNumber>
    </recommendedName>
    <alternativeName>
        <fullName evidence="11">L-isoaspartyl protein carboxyl methyltransferase</fullName>
    </alternativeName>
    <alternativeName>
        <fullName evidence="9">Protein L-isoaspartyl methyltransferase</fullName>
    </alternativeName>
    <alternativeName>
        <fullName evidence="10">Protein-beta-aspartate methyltransferase</fullName>
    </alternativeName>
</protein>
<dbReference type="InterPro" id="IPR029063">
    <property type="entry name" value="SAM-dependent_MTases_sf"/>
</dbReference>
<accession>A0A3A9W200</accession>
<comment type="subcellular location">
    <subcellularLocation>
        <location evidence="1">Cytoplasm</location>
    </subcellularLocation>
</comment>
<reference evidence="14 15" key="1">
    <citation type="submission" date="2018-09" db="EMBL/GenBank/DDBJ databases">
        <title>Streptomyces sp. nov. DS1-2, an endophytic actinomycete isolated from roots of Dendrobium scabrilingue.</title>
        <authorList>
            <person name="Kuncharoen N."/>
            <person name="Kudo T."/>
            <person name="Ohkuma M."/>
            <person name="Yuki M."/>
            <person name="Tanasupawat S."/>
        </authorList>
    </citation>
    <scope>NUCLEOTIDE SEQUENCE [LARGE SCALE GENOMIC DNA]</scope>
    <source>
        <strain evidence="12 15">AZ1-7</strain>
        <strain evidence="13 14">DS1-2</strain>
    </source>
</reference>
<comment type="similarity">
    <text evidence="2">Belongs to the methyltransferase superfamily. L-isoaspartyl/D-aspartyl protein methyltransferase family.</text>
</comment>
<keyword evidence="8" id="KW-0949">S-adenosyl-L-methionine</keyword>
<evidence type="ECO:0000313" key="13">
    <source>
        <dbReference type="EMBL" id="RKN20268.1"/>
    </source>
</evidence>
<sequence>MTIATRPADGSPRGSVWRAVFDAVPRDAFLPEPGGGEEPHGMLRTMFEALDVPDGGRVLELGTGTGYGAALLCQRFGGARVVSLDPDPEVLGKARARLAGAGYAPALAAGDGARGCSEYAPYGAVVGRPVNGRVPAALLAQVAPGGALAVALSSGIAVLTAGVDATASGRFLPVLARPGAGAAPSVRSYIPALLVPLGTAADVPLPVELSAEVPRFLGGLVQPDVHELSLIDADGRRIYGLVHPGSGSWARVAPRDDGTARIQYEGARDLWGERAPVLAAWADAGRPRPERYGLGVSADGRHRLWLDNPVDGPGWFLPG</sequence>
<organism evidence="12 15">
    <name type="scientific">Streptomyces radicis</name>
    <dbReference type="NCBI Taxonomy" id="1750517"/>
    <lineage>
        <taxon>Bacteria</taxon>
        <taxon>Bacillati</taxon>
        <taxon>Actinomycetota</taxon>
        <taxon>Actinomycetes</taxon>
        <taxon>Kitasatosporales</taxon>
        <taxon>Streptomycetaceae</taxon>
        <taxon>Streptomyces</taxon>
    </lineage>
</organism>
<keyword evidence="5" id="KW-0963">Cytoplasm</keyword>
<evidence type="ECO:0000256" key="6">
    <source>
        <dbReference type="ARBA" id="ARBA00022603"/>
    </source>
</evidence>
<dbReference type="GO" id="GO:0032259">
    <property type="term" value="P:methylation"/>
    <property type="evidence" value="ECO:0007669"/>
    <property type="project" value="UniProtKB-KW"/>
</dbReference>
<evidence type="ECO:0000256" key="4">
    <source>
        <dbReference type="ARBA" id="ARBA00013346"/>
    </source>
</evidence>
<dbReference type="OrthoDB" id="5143400at2"/>
<dbReference type="SUPFAM" id="SSF53335">
    <property type="entry name" value="S-adenosyl-L-methionine-dependent methyltransferases"/>
    <property type="match status" value="1"/>
</dbReference>
<evidence type="ECO:0000256" key="1">
    <source>
        <dbReference type="ARBA" id="ARBA00004496"/>
    </source>
</evidence>